<gene>
    <name evidence="1" type="ORF">PBRASI_LOCUS9427</name>
</gene>
<dbReference type="Proteomes" id="UP000789739">
    <property type="component" value="Unassembled WGS sequence"/>
</dbReference>
<evidence type="ECO:0000313" key="2">
    <source>
        <dbReference type="Proteomes" id="UP000789739"/>
    </source>
</evidence>
<dbReference type="EMBL" id="CAJVPI010002053">
    <property type="protein sequence ID" value="CAG8634425.1"/>
    <property type="molecule type" value="Genomic_DNA"/>
</dbReference>
<dbReference type="OrthoDB" id="2393268at2759"/>
<reference evidence="1" key="1">
    <citation type="submission" date="2021-06" db="EMBL/GenBank/DDBJ databases">
        <authorList>
            <person name="Kallberg Y."/>
            <person name="Tangrot J."/>
            <person name="Rosling A."/>
        </authorList>
    </citation>
    <scope>NUCLEOTIDE SEQUENCE</scope>
    <source>
        <strain evidence="1">BR232B</strain>
    </source>
</reference>
<proteinExistence type="predicted"/>
<protein>
    <submittedName>
        <fullName evidence="1">9028_t:CDS:1</fullName>
    </submittedName>
</protein>
<evidence type="ECO:0000313" key="1">
    <source>
        <dbReference type="EMBL" id="CAG8634425.1"/>
    </source>
</evidence>
<accession>A0A9N9DGP2</accession>
<organism evidence="1 2">
    <name type="scientific">Paraglomus brasilianum</name>
    <dbReference type="NCBI Taxonomy" id="144538"/>
    <lineage>
        <taxon>Eukaryota</taxon>
        <taxon>Fungi</taxon>
        <taxon>Fungi incertae sedis</taxon>
        <taxon>Mucoromycota</taxon>
        <taxon>Glomeromycotina</taxon>
        <taxon>Glomeromycetes</taxon>
        <taxon>Paraglomerales</taxon>
        <taxon>Paraglomeraceae</taxon>
        <taxon>Paraglomus</taxon>
    </lineage>
</organism>
<name>A0A9N9DGP2_9GLOM</name>
<sequence length="300" mass="33602">MSKRPSTDTNGNQLAVYRLVKKYKTSTIPQDQSHVQIFYSISGTSPGPMYYRELTRVEGSSMYWYNAALVAIPEDYKKEYEERRNEGEETETGNNSITLPPVELADVVWDIDPIKLRYTTFFKKPKKPKDFRLTYIATGSGSNFSSISTKKSSLGGYVGEVTVPFDKTTVQRYWWIPTSSSKWTFTARNDPTTPLAEISATSEADEFDIAFLHSHPPGWSPKVAERLSRYSGLSGGSASGFQPVSETVKANGVRESIVSYVGSGRDFRVNEDSGNKCWQEYVLASTVVVLRDVNKEKNGL</sequence>
<dbReference type="AlphaFoldDB" id="A0A9N9DGP2"/>
<keyword evidence="2" id="KW-1185">Reference proteome</keyword>
<comment type="caution">
    <text evidence="1">The sequence shown here is derived from an EMBL/GenBank/DDBJ whole genome shotgun (WGS) entry which is preliminary data.</text>
</comment>